<dbReference type="InterPro" id="IPR058352">
    <property type="entry name" value="DUF8039"/>
</dbReference>
<reference evidence="3" key="1">
    <citation type="submission" date="2023-07" db="EMBL/GenBank/DDBJ databases">
        <title>A chromosome-level genome assembly of Lolium multiflorum.</title>
        <authorList>
            <person name="Chen Y."/>
            <person name="Copetti D."/>
            <person name="Kolliker R."/>
            <person name="Studer B."/>
        </authorList>
    </citation>
    <scope>NUCLEOTIDE SEQUENCE</scope>
    <source>
        <strain evidence="3">02402/16</strain>
        <tissue evidence="3">Leaf</tissue>
    </source>
</reference>
<accession>A0AAD8T8T0</accession>
<keyword evidence="4" id="KW-1185">Reference proteome</keyword>
<dbReference type="Pfam" id="PF26133">
    <property type="entry name" value="DUF8039"/>
    <property type="match status" value="1"/>
</dbReference>
<organism evidence="3 4">
    <name type="scientific">Lolium multiflorum</name>
    <name type="common">Italian ryegrass</name>
    <name type="synonym">Lolium perenne subsp. multiflorum</name>
    <dbReference type="NCBI Taxonomy" id="4521"/>
    <lineage>
        <taxon>Eukaryota</taxon>
        <taxon>Viridiplantae</taxon>
        <taxon>Streptophyta</taxon>
        <taxon>Embryophyta</taxon>
        <taxon>Tracheophyta</taxon>
        <taxon>Spermatophyta</taxon>
        <taxon>Magnoliopsida</taxon>
        <taxon>Liliopsida</taxon>
        <taxon>Poales</taxon>
        <taxon>Poaceae</taxon>
        <taxon>BOP clade</taxon>
        <taxon>Pooideae</taxon>
        <taxon>Poodae</taxon>
        <taxon>Poeae</taxon>
        <taxon>Poeae Chloroplast Group 2 (Poeae type)</taxon>
        <taxon>Loliodinae</taxon>
        <taxon>Loliinae</taxon>
        <taxon>Lolium</taxon>
    </lineage>
</organism>
<feature type="region of interest" description="Disordered" evidence="1">
    <location>
        <begin position="1"/>
        <end position="26"/>
    </location>
</feature>
<dbReference type="Proteomes" id="UP001231189">
    <property type="component" value="Unassembled WGS sequence"/>
</dbReference>
<dbReference type="PANTHER" id="PTHR33018">
    <property type="entry name" value="OS10G0338966 PROTEIN-RELATED"/>
    <property type="match status" value="1"/>
</dbReference>
<dbReference type="EMBL" id="JAUUTY010000002">
    <property type="protein sequence ID" value="KAK1677171.1"/>
    <property type="molecule type" value="Genomic_DNA"/>
</dbReference>
<gene>
    <name evidence="3" type="ORF">QYE76_038019</name>
</gene>
<feature type="compositionally biased region" description="Acidic residues" evidence="1">
    <location>
        <begin position="176"/>
        <end position="196"/>
    </location>
</feature>
<evidence type="ECO:0000259" key="2">
    <source>
        <dbReference type="Pfam" id="PF26133"/>
    </source>
</evidence>
<dbReference type="AlphaFoldDB" id="A0AAD8T8T0"/>
<feature type="region of interest" description="Disordered" evidence="1">
    <location>
        <begin position="154"/>
        <end position="198"/>
    </location>
</feature>
<evidence type="ECO:0000313" key="3">
    <source>
        <dbReference type="EMBL" id="KAK1677171.1"/>
    </source>
</evidence>
<feature type="compositionally biased region" description="Acidic residues" evidence="1">
    <location>
        <begin position="155"/>
        <end position="165"/>
    </location>
</feature>
<feature type="compositionally biased region" description="Low complexity" evidence="1">
    <location>
        <begin position="13"/>
        <end position="26"/>
    </location>
</feature>
<proteinExistence type="predicted"/>
<comment type="caution">
    <text evidence="3">The sequence shown here is derived from an EMBL/GenBank/DDBJ whole genome shotgun (WGS) entry which is preliminary data.</text>
</comment>
<name>A0AAD8T8T0_LOLMU</name>
<dbReference type="PANTHER" id="PTHR33018:SF34">
    <property type="entry name" value="OS02G0472350 PROTEIN"/>
    <property type="match status" value="1"/>
</dbReference>
<evidence type="ECO:0000313" key="4">
    <source>
        <dbReference type="Proteomes" id="UP001231189"/>
    </source>
</evidence>
<protein>
    <recommendedName>
        <fullName evidence="2">DUF8039 domain-containing protein</fullName>
    </recommendedName>
</protein>
<evidence type="ECO:0000256" key="1">
    <source>
        <dbReference type="SAM" id="MobiDB-lite"/>
    </source>
</evidence>
<sequence length="684" mass="75010">MTGWPSSNADLTSSGRFSSSSGRLSKGRASQIIPPAYLSGEAAWLTRAPPECTRMIDGGPGYPVDGIKEQTPCDLHEVFMNISLKVAVGYVLPTLGPEGEPALWRGNEIPAGYAHVGVDSIVPSFESLQLEIPGGFMPSYNCWTKHGGRGVMMEGNEEEENDDDMYPNYGDTATGYDEDEEAGGAEDKEASDEPVDNDLHRAIADAYREAETENEKRKLKGMLEDHKKSYTQIAKMATQSSRCLLPLLYLRELRVHLIRCCPPGCRLLPQLLLQLLPLLYLGELRVHLHRRQVPQLQCRAAPWPPPSARVGVRAAASCLAAALRAQPARPATAPLVLSAAAAASSSPTAATLLLSSAPAALLVPAGPAAAPRASRCRFIRSRPVRPPVTMPIPHPHRAGLGDGHVLEQMTDDVRDWAPPGWHWEVLPSGVRILVRNPGPIVDPDFRWWRSRGPRSVQREPAPEEVVQQRIIEEDEHVRHYMKLLVNFILPEPTEAERENDRPDPEDPELNIVQRRVERWALKKMATQFNSYKKKLDKDFVQQKKTPDFNGPFEKIKDQWDEFVKYKTSERAMTRSATNKTNASKKMYFHTLGQGGYKAGWPKWKKREDDLIGKGIQPEVSVAYPVLSTEPAFSTAAAVSVASPVSSAPAFSDVAPAFSTAASAFSAAASAFSAAASAFSAAAAH</sequence>
<feature type="domain" description="DUF8039" evidence="2">
    <location>
        <begin position="62"/>
        <end position="134"/>
    </location>
</feature>
<feature type="compositionally biased region" description="Polar residues" evidence="1">
    <location>
        <begin position="1"/>
        <end position="12"/>
    </location>
</feature>